<dbReference type="InterPro" id="IPR001565">
    <property type="entry name" value="Synaptotagmin"/>
</dbReference>
<feature type="transmembrane region" description="Helical" evidence="3">
    <location>
        <begin position="142"/>
        <end position="164"/>
    </location>
</feature>
<evidence type="ECO:0000256" key="3">
    <source>
        <dbReference type="SAM" id="Phobius"/>
    </source>
</evidence>
<dbReference type="InterPro" id="IPR000008">
    <property type="entry name" value="C2_dom"/>
</dbReference>
<dbReference type="SUPFAM" id="SSF49562">
    <property type="entry name" value="C2 domain (Calcium/lipid-binding domain, CaLB)"/>
    <property type="match status" value="2"/>
</dbReference>
<gene>
    <name evidence="5" type="ORF">ODALV1_LOCUS2853</name>
</gene>
<keyword evidence="3" id="KW-1133">Transmembrane helix</keyword>
<dbReference type="PRINTS" id="PR00399">
    <property type="entry name" value="SYNAPTOTAGMN"/>
</dbReference>
<name>A0ABP1PT43_9HEXA</name>
<dbReference type="Pfam" id="PF00168">
    <property type="entry name" value="C2"/>
    <property type="match status" value="2"/>
</dbReference>
<dbReference type="Gene3D" id="2.60.40.150">
    <property type="entry name" value="C2 domain"/>
    <property type="match status" value="2"/>
</dbReference>
<feature type="compositionally biased region" description="Pro residues" evidence="2">
    <location>
        <begin position="101"/>
        <end position="113"/>
    </location>
</feature>
<keyword evidence="6" id="KW-1185">Reference proteome</keyword>
<evidence type="ECO:0000256" key="2">
    <source>
        <dbReference type="SAM" id="MobiDB-lite"/>
    </source>
</evidence>
<accession>A0ABP1PT43</accession>
<comment type="caution">
    <text evidence="5">The sequence shown here is derived from an EMBL/GenBank/DDBJ whole genome shotgun (WGS) entry which is preliminary data.</text>
</comment>
<dbReference type="EMBL" id="CAXLJM020000007">
    <property type="protein sequence ID" value="CAL8074321.1"/>
    <property type="molecule type" value="Genomic_DNA"/>
</dbReference>
<evidence type="ECO:0000313" key="6">
    <source>
        <dbReference type="Proteomes" id="UP001642540"/>
    </source>
</evidence>
<keyword evidence="3" id="KW-0812">Transmembrane</keyword>
<keyword evidence="3" id="KW-0472">Membrane</keyword>
<reference evidence="5 6" key="1">
    <citation type="submission" date="2024-08" db="EMBL/GenBank/DDBJ databases">
        <authorList>
            <person name="Cucini C."/>
            <person name="Frati F."/>
        </authorList>
    </citation>
    <scope>NUCLEOTIDE SEQUENCE [LARGE SCALE GENOMIC DNA]</scope>
</reference>
<feature type="domain" description="C2" evidence="4">
    <location>
        <begin position="227"/>
        <end position="347"/>
    </location>
</feature>
<dbReference type="PROSITE" id="PS50004">
    <property type="entry name" value="C2"/>
    <property type="match status" value="2"/>
</dbReference>
<dbReference type="InterPro" id="IPR035892">
    <property type="entry name" value="C2_domain_sf"/>
</dbReference>
<dbReference type="PANTHER" id="PTHR10024:SF227">
    <property type="entry name" value="SYNAPTOTAGMIN 1"/>
    <property type="match status" value="1"/>
</dbReference>
<evidence type="ECO:0000259" key="4">
    <source>
        <dbReference type="PROSITE" id="PS50004"/>
    </source>
</evidence>
<organism evidence="5 6">
    <name type="scientific">Orchesella dallaii</name>
    <dbReference type="NCBI Taxonomy" id="48710"/>
    <lineage>
        <taxon>Eukaryota</taxon>
        <taxon>Metazoa</taxon>
        <taxon>Ecdysozoa</taxon>
        <taxon>Arthropoda</taxon>
        <taxon>Hexapoda</taxon>
        <taxon>Collembola</taxon>
        <taxon>Entomobryomorpha</taxon>
        <taxon>Entomobryoidea</taxon>
        <taxon>Orchesellidae</taxon>
        <taxon>Orchesellinae</taxon>
        <taxon>Orchesella</taxon>
    </lineage>
</organism>
<dbReference type="SMART" id="SM00239">
    <property type="entry name" value="C2"/>
    <property type="match status" value="2"/>
</dbReference>
<dbReference type="Proteomes" id="UP001642540">
    <property type="component" value="Unassembled WGS sequence"/>
</dbReference>
<dbReference type="PANTHER" id="PTHR10024">
    <property type="entry name" value="SYNAPTOTAGMIN"/>
    <property type="match status" value="1"/>
</dbReference>
<feature type="region of interest" description="Disordered" evidence="2">
    <location>
        <begin position="85"/>
        <end position="115"/>
    </location>
</feature>
<evidence type="ECO:0000256" key="1">
    <source>
        <dbReference type="ARBA" id="ARBA00022737"/>
    </source>
</evidence>
<dbReference type="PRINTS" id="PR00360">
    <property type="entry name" value="C2DOMAIN"/>
</dbReference>
<feature type="domain" description="C2" evidence="4">
    <location>
        <begin position="359"/>
        <end position="492"/>
    </location>
</feature>
<keyword evidence="1" id="KW-0677">Repeat</keyword>
<proteinExistence type="predicted"/>
<protein>
    <recommendedName>
        <fullName evidence="4">C2 domain-containing protein</fullName>
    </recommendedName>
</protein>
<sequence>MAPNFRTLLNAAASSWGGGGDDDDAPAISSSMSFRNSLLDDLNDARGGGGAGALIHGSAGPLSWPAHPLLRRVIREAAAAAAPITVGEGGQTVNATKAPEPTEPPAPTEPPGPTLTEKVLEKVKDVGMRGAEMASEKTKVPIWGIILIFIGILILMLVCCCLCIRRQWRKFRSSEKGKGAIKVLGDNKFFGKFVSDKIQPDSDTQELAPNLEEPEPEEEEEVKEVQKIGRINYKLEYDFNSTNLSVSIIACEELVAMDSGGTSDPYTKVFFAGDKKKKFETKVHRKTLNPVFGETFVFKSIPFAEIMAKTLMIQVFDFDRFSKHDQIGEIRIPMCQIDLAVPIEGWKDLDPPVDEDSEALGDICFSLRYVPTSGKLTICILECKNLKKMDFGGLSDPFVKINLFMNGKKFKKKKTSVKKCTLNPYFNESFTFEITPEQLPKCHIVLTVLDYDRIGTCDPIGKIAVGPNQEGKSLQHWQEMIGTPRRPIAQWHSLKDPEEFQAN</sequence>
<evidence type="ECO:0000313" key="5">
    <source>
        <dbReference type="EMBL" id="CAL8074321.1"/>
    </source>
</evidence>
<feature type="region of interest" description="Disordered" evidence="2">
    <location>
        <begin position="200"/>
        <end position="219"/>
    </location>
</feature>